<dbReference type="EMBL" id="JACHMM010000001">
    <property type="protein sequence ID" value="MBB5786158.1"/>
    <property type="molecule type" value="Genomic_DNA"/>
</dbReference>
<dbReference type="InterPro" id="IPR036390">
    <property type="entry name" value="WH_DNA-bd_sf"/>
</dbReference>
<dbReference type="InterPro" id="IPR036388">
    <property type="entry name" value="WH-like_DNA-bd_sf"/>
</dbReference>
<dbReference type="Gene3D" id="1.10.10.10">
    <property type="entry name" value="Winged helix-like DNA-binding domain superfamily/Winged helix DNA-binding domain"/>
    <property type="match status" value="1"/>
</dbReference>
<dbReference type="PROSITE" id="PS51257">
    <property type="entry name" value="PROKAR_LIPOPROTEIN"/>
    <property type="match status" value="1"/>
</dbReference>
<sequence length="113" mass="11828">MRGSGASSSPVHVSSLCACERIHKPFHGALDHTHASAVAWTAAELARTAGVAPSTATEHLNLLVSGGLLAEERLGRHRYLRLADDAAELIERLTAAALMAEAALARELGVDLP</sequence>
<keyword evidence="2" id="KW-1185">Reference proteome</keyword>
<reference evidence="1 2" key="1">
    <citation type="submission" date="2020-08" db="EMBL/GenBank/DDBJ databases">
        <title>Sequencing the genomes of 1000 actinobacteria strains.</title>
        <authorList>
            <person name="Klenk H.-P."/>
        </authorList>
    </citation>
    <scope>NUCLEOTIDE SEQUENCE [LARGE SCALE GENOMIC DNA]</scope>
    <source>
        <strain evidence="1 2">DSM 102122</strain>
    </source>
</reference>
<organism evidence="1 2">
    <name type="scientific">Jiangella mangrovi</name>
    <dbReference type="NCBI Taxonomy" id="1524084"/>
    <lineage>
        <taxon>Bacteria</taxon>
        <taxon>Bacillati</taxon>
        <taxon>Actinomycetota</taxon>
        <taxon>Actinomycetes</taxon>
        <taxon>Jiangellales</taxon>
        <taxon>Jiangellaceae</taxon>
        <taxon>Jiangella</taxon>
    </lineage>
</organism>
<evidence type="ECO:0000313" key="1">
    <source>
        <dbReference type="EMBL" id="MBB5786158.1"/>
    </source>
</evidence>
<dbReference type="InterPro" id="IPR052543">
    <property type="entry name" value="HTH_Metal-responsive_Reg"/>
</dbReference>
<dbReference type="GO" id="GO:0032791">
    <property type="term" value="F:lead ion binding"/>
    <property type="evidence" value="ECO:0007669"/>
    <property type="project" value="TreeGrafter"/>
</dbReference>
<name>A0A7W9GM19_9ACTN</name>
<dbReference type="AlphaFoldDB" id="A0A7W9GM19"/>
<dbReference type="GO" id="GO:0003700">
    <property type="term" value="F:DNA-binding transcription factor activity"/>
    <property type="evidence" value="ECO:0007669"/>
    <property type="project" value="TreeGrafter"/>
</dbReference>
<dbReference type="Proteomes" id="UP000542813">
    <property type="component" value="Unassembled WGS sequence"/>
</dbReference>
<dbReference type="SUPFAM" id="SSF46785">
    <property type="entry name" value="Winged helix' DNA-binding domain"/>
    <property type="match status" value="1"/>
</dbReference>
<dbReference type="PANTHER" id="PTHR39168">
    <property type="entry name" value="TRANSCRIPTIONAL REGULATOR-RELATED"/>
    <property type="match status" value="1"/>
</dbReference>
<evidence type="ECO:0000313" key="2">
    <source>
        <dbReference type="Proteomes" id="UP000542813"/>
    </source>
</evidence>
<dbReference type="GO" id="GO:0097063">
    <property type="term" value="F:cadmium ion sensor activity"/>
    <property type="evidence" value="ECO:0007669"/>
    <property type="project" value="TreeGrafter"/>
</dbReference>
<comment type="caution">
    <text evidence="1">The sequence shown here is derived from an EMBL/GenBank/DDBJ whole genome shotgun (WGS) entry which is preliminary data.</text>
</comment>
<protein>
    <submittedName>
        <fullName evidence="1">DNA-binding transcriptional ArsR family regulator</fullName>
    </submittedName>
</protein>
<keyword evidence="1" id="KW-0238">DNA-binding</keyword>
<dbReference type="GO" id="GO:0010288">
    <property type="term" value="P:response to lead ion"/>
    <property type="evidence" value="ECO:0007669"/>
    <property type="project" value="TreeGrafter"/>
</dbReference>
<dbReference type="GO" id="GO:0003677">
    <property type="term" value="F:DNA binding"/>
    <property type="evidence" value="ECO:0007669"/>
    <property type="project" value="UniProtKB-KW"/>
</dbReference>
<gene>
    <name evidence="1" type="ORF">HD601_000733</name>
</gene>
<dbReference type="PANTHER" id="PTHR39168:SF1">
    <property type="entry name" value="TRANSCRIPTIONAL REGULATORY PROTEIN"/>
    <property type="match status" value="1"/>
</dbReference>
<dbReference type="GO" id="GO:0046686">
    <property type="term" value="P:response to cadmium ion"/>
    <property type="evidence" value="ECO:0007669"/>
    <property type="project" value="TreeGrafter"/>
</dbReference>
<dbReference type="CDD" id="cd00090">
    <property type="entry name" value="HTH_ARSR"/>
    <property type="match status" value="1"/>
</dbReference>
<accession>A0A7W9GM19</accession>
<dbReference type="Pfam" id="PF12840">
    <property type="entry name" value="HTH_20"/>
    <property type="match status" value="1"/>
</dbReference>
<proteinExistence type="predicted"/>
<dbReference type="InterPro" id="IPR011991">
    <property type="entry name" value="ArsR-like_HTH"/>
</dbReference>